<dbReference type="EMBL" id="VSSQ01083007">
    <property type="protein sequence ID" value="MPN31472.1"/>
    <property type="molecule type" value="Genomic_DNA"/>
</dbReference>
<reference evidence="1" key="1">
    <citation type="submission" date="2019-08" db="EMBL/GenBank/DDBJ databases">
        <authorList>
            <person name="Kucharzyk K."/>
            <person name="Murdoch R.W."/>
            <person name="Higgins S."/>
            <person name="Loffler F."/>
        </authorList>
    </citation>
    <scope>NUCLEOTIDE SEQUENCE</scope>
</reference>
<organism evidence="1">
    <name type="scientific">bioreactor metagenome</name>
    <dbReference type="NCBI Taxonomy" id="1076179"/>
    <lineage>
        <taxon>unclassified sequences</taxon>
        <taxon>metagenomes</taxon>
        <taxon>ecological metagenomes</taxon>
    </lineage>
</organism>
<name>A0A645GZJ4_9ZZZZ</name>
<sequence length="204" mass="22470">MATTWADAVALCNDFFSVIGIRDMVPSEAFDLNENGLHAYRLNFVRAVNGVPLAINHEITSYKGAKTPWGYEGFTITIDDQGICNIGWGSPTQTTEIVNPAAHAIPFSKAAEIFETMVVAVNEPNTVRYDGAERTVSIQVDNIVLSLLRIREINSGERTGLYVPAWVFYGKSMTNQYPDTDHSPQIVFALNAIDGSVIDMEMGY</sequence>
<dbReference type="Pfam" id="PF19499">
    <property type="entry name" value="DUF6034"/>
    <property type="match status" value="1"/>
</dbReference>
<dbReference type="AlphaFoldDB" id="A0A645GZJ4"/>
<protein>
    <submittedName>
        <fullName evidence="1">Uncharacterized protein</fullName>
    </submittedName>
</protein>
<gene>
    <name evidence="1" type="ORF">SDC9_178946</name>
</gene>
<comment type="caution">
    <text evidence="1">The sequence shown here is derived from an EMBL/GenBank/DDBJ whole genome shotgun (WGS) entry which is preliminary data.</text>
</comment>
<proteinExistence type="predicted"/>
<evidence type="ECO:0000313" key="1">
    <source>
        <dbReference type="EMBL" id="MPN31472.1"/>
    </source>
</evidence>
<accession>A0A645GZJ4</accession>
<dbReference type="InterPro" id="IPR046098">
    <property type="entry name" value="DUF6034"/>
</dbReference>